<name>A0A8K1G6V3_9PASS</name>
<organism evidence="3 4">
    <name type="scientific">Zosterops borbonicus</name>
    <dbReference type="NCBI Taxonomy" id="364589"/>
    <lineage>
        <taxon>Eukaryota</taxon>
        <taxon>Metazoa</taxon>
        <taxon>Chordata</taxon>
        <taxon>Craniata</taxon>
        <taxon>Vertebrata</taxon>
        <taxon>Euteleostomi</taxon>
        <taxon>Archelosauria</taxon>
        <taxon>Archosauria</taxon>
        <taxon>Dinosauria</taxon>
        <taxon>Saurischia</taxon>
        <taxon>Theropoda</taxon>
        <taxon>Coelurosauria</taxon>
        <taxon>Aves</taxon>
        <taxon>Neognathae</taxon>
        <taxon>Neoaves</taxon>
        <taxon>Telluraves</taxon>
        <taxon>Australaves</taxon>
        <taxon>Passeriformes</taxon>
        <taxon>Sylvioidea</taxon>
        <taxon>Zosteropidae</taxon>
        <taxon>Zosterops</taxon>
    </lineage>
</organism>
<feature type="compositionally biased region" description="Basic residues" evidence="2">
    <location>
        <begin position="32"/>
        <end position="42"/>
    </location>
</feature>
<dbReference type="InterPro" id="IPR008919">
    <property type="entry name" value="Retrov_capsid_N"/>
</dbReference>
<sequence length="223" mass="25461">MAQPPVPGTGSADDADRKEAILASNTNNAKMSPKRTQCKKNIKLSIPSSDDDSSESSLMDIEYEDHWARTREEAIKDNDWESANKITAFPIIVRQGRRQARRVTWHAMPFNELKELNKAAKEHGCGSHYFRHLLEATFAAHTLLPHDIRNIIGCLLTPAEYMLWERNWKRRLVTLATAYQNDIDRPNLILEQIAGEGNYLKPTDQFRFKRNIECGKRVSPSSA</sequence>
<reference evidence="3" key="1">
    <citation type="submission" date="2019-04" db="EMBL/GenBank/DDBJ databases">
        <title>Genome assembly of Zosterops borbonicus 15179.</title>
        <authorList>
            <person name="Leroy T."/>
            <person name="Anselmetti Y."/>
            <person name="Tilak M.-K."/>
            <person name="Nabholz B."/>
        </authorList>
    </citation>
    <scope>NUCLEOTIDE SEQUENCE</scope>
    <source>
        <strain evidence="3">HGM_15179</strain>
        <tissue evidence="3">Muscle</tissue>
    </source>
</reference>
<dbReference type="PANTHER" id="PTHR40389">
    <property type="entry name" value="ENDOGENOUS RETROVIRUS GROUP K MEMBER 24 GAG POLYPROTEIN-RELATED"/>
    <property type="match status" value="1"/>
</dbReference>
<accession>A0A8K1G6V3</accession>
<dbReference type="SUPFAM" id="SSF47943">
    <property type="entry name" value="Retrovirus capsid protein, N-terminal core domain"/>
    <property type="match status" value="1"/>
</dbReference>
<dbReference type="Pfam" id="PF00607">
    <property type="entry name" value="Gag_p24"/>
    <property type="match status" value="1"/>
</dbReference>
<keyword evidence="4" id="KW-1185">Reference proteome</keyword>
<comment type="caution">
    <text evidence="3">The sequence shown here is derived from an EMBL/GenBank/DDBJ whole genome shotgun (WGS) entry which is preliminary data.</text>
</comment>
<evidence type="ECO:0000313" key="4">
    <source>
        <dbReference type="Proteomes" id="UP000796761"/>
    </source>
</evidence>
<dbReference type="OrthoDB" id="9352756at2759"/>
<dbReference type="AlphaFoldDB" id="A0A8K1G6V3"/>
<proteinExistence type="predicted"/>
<dbReference type="GO" id="GO:0016032">
    <property type="term" value="P:viral process"/>
    <property type="evidence" value="ECO:0007669"/>
    <property type="project" value="InterPro"/>
</dbReference>
<gene>
    <name evidence="3" type="ORF">HGM15179_014317</name>
</gene>
<feature type="region of interest" description="Disordered" evidence="2">
    <location>
        <begin position="1"/>
        <end position="57"/>
    </location>
</feature>
<dbReference type="Proteomes" id="UP000796761">
    <property type="component" value="Unassembled WGS sequence"/>
</dbReference>
<evidence type="ECO:0000256" key="1">
    <source>
        <dbReference type="ARBA" id="ARBA00022581"/>
    </source>
</evidence>
<dbReference type="PANTHER" id="PTHR40389:SF4">
    <property type="match status" value="1"/>
</dbReference>
<protein>
    <submittedName>
        <fullName evidence="3">Uncharacterized protein</fullName>
    </submittedName>
</protein>
<evidence type="ECO:0000256" key="2">
    <source>
        <dbReference type="SAM" id="MobiDB-lite"/>
    </source>
</evidence>
<evidence type="ECO:0000313" key="3">
    <source>
        <dbReference type="EMBL" id="TRZ12793.1"/>
    </source>
</evidence>
<keyword evidence="1" id="KW-0945">Host-virus interaction</keyword>
<dbReference type="Gene3D" id="1.10.375.10">
    <property type="entry name" value="Human Immunodeficiency Virus Type 1 Capsid Protein"/>
    <property type="match status" value="1"/>
</dbReference>
<dbReference type="InterPro" id="IPR050195">
    <property type="entry name" value="Primate_lentivir_Gag_pol-like"/>
</dbReference>
<dbReference type="EMBL" id="SWJQ01000566">
    <property type="protein sequence ID" value="TRZ12793.1"/>
    <property type="molecule type" value="Genomic_DNA"/>
</dbReference>